<name>A0A839QV70_9MICO</name>
<accession>A0A839QV70</accession>
<evidence type="ECO:0000313" key="3">
    <source>
        <dbReference type="EMBL" id="MBB3023538.1"/>
    </source>
</evidence>
<proteinExistence type="predicted"/>
<dbReference type="GO" id="GO:0008684">
    <property type="term" value="F:2-oxopent-4-enoate hydratase activity"/>
    <property type="evidence" value="ECO:0007669"/>
    <property type="project" value="TreeGrafter"/>
</dbReference>
<gene>
    <name evidence="3" type="ORF">FHX50_001835</name>
</gene>
<dbReference type="SUPFAM" id="SSF56529">
    <property type="entry name" value="FAH"/>
    <property type="match status" value="1"/>
</dbReference>
<dbReference type="InterPro" id="IPR050772">
    <property type="entry name" value="Hydratase-Decarb/MhpD_sf"/>
</dbReference>
<evidence type="ECO:0000313" key="4">
    <source>
        <dbReference type="Proteomes" id="UP000568050"/>
    </source>
</evidence>
<dbReference type="InterPro" id="IPR036663">
    <property type="entry name" value="Fumarylacetoacetase_C_sf"/>
</dbReference>
<evidence type="ECO:0000256" key="1">
    <source>
        <dbReference type="ARBA" id="ARBA00023239"/>
    </source>
</evidence>
<dbReference type="EC" id="4.2.1.-" evidence="3"/>
<sequence length="276" mass="29577">MTGVPQTGRTLTEEQTVAIADDLLRAATTGGTIDLISPRHPGMTVEDAYAVQRVWRQRREDQGGTVVGHKIGLTSKAMQDATGITEPDYGVIFADQVIPSGERVRHDRWSNVRVEVELAFVLKHDLAGTPGREDIGAADVIAATDYVVPALEILDAHVQLKGRTIVDTISDNAALGAMVLGGEDLRFAPDARDLRWIGAQCFVNDQITETGVSGGVLGDPALSAAWLVNRIAGHGDGLRAGDTILAGSFTRPVWAEVGDHFRVEYQDLGAVEVSFE</sequence>
<comment type="caution">
    <text evidence="3">The sequence shown here is derived from an EMBL/GenBank/DDBJ whole genome shotgun (WGS) entry which is preliminary data.</text>
</comment>
<protein>
    <submittedName>
        <fullName evidence="3">2-oxo-hept-3-ene-1,7-dioate hydratase</fullName>
        <ecNumber evidence="3">4.2.1.-</ecNumber>
    </submittedName>
</protein>
<dbReference type="PANTHER" id="PTHR30143">
    <property type="entry name" value="ACID HYDRATASE"/>
    <property type="match status" value="1"/>
</dbReference>
<dbReference type="Gene3D" id="3.90.850.10">
    <property type="entry name" value="Fumarylacetoacetase-like, C-terminal domain"/>
    <property type="match status" value="1"/>
</dbReference>
<keyword evidence="1 3" id="KW-0456">Lyase</keyword>
<dbReference type="Proteomes" id="UP000568050">
    <property type="component" value="Unassembled WGS sequence"/>
</dbReference>
<organism evidence="3 4">
    <name type="scientific">Helcobacillus massiliensis</name>
    <dbReference type="NCBI Taxonomy" id="521392"/>
    <lineage>
        <taxon>Bacteria</taxon>
        <taxon>Bacillati</taxon>
        <taxon>Actinomycetota</taxon>
        <taxon>Actinomycetes</taxon>
        <taxon>Micrococcales</taxon>
        <taxon>Dermabacteraceae</taxon>
        <taxon>Helcobacillus</taxon>
    </lineage>
</organism>
<dbReference type="RefSeq" id="WP_183376791.1">
    <property type="nucleotide sequence ID" value="NZ_CBCSFZ010000011.1"/>
</dbReference>
<dbReference type="InterPro" id="IPR011234">
    <property type="entry name" value="Fumarylacetoacetase-like_C"/>
</dbReference>
<evidence type="ECO:0000259" key="2">
    <source>
        <dbReference type="Pfam" id="PF01557"/>
    </source>
</evidence>
<dbReference type="EMBL" id="JACHWP010000006">
    <property type="protein sequence ID" value="MBB3023538.1"/>
    <property type="molecule type" value="Genomic_DNA"/>
</dbReference>
<reference evidence="3 4" key="1">
    <citation type="submission" date="2020-08" db="EMBL/GenBank/DDBJ databases">
        <title>Sequencing the genomes of 1000 actinobacteria strains.</title>
        <authorList>
            <person name="Klenk H.-P."/>
        </authorList>
    </citation>
    <scope>NUCLEOTIDE SEQUENCE [LARGE SCALE GENOMIC DNA]</scope>
    <source>
        <strain evidence="3 4">DSM 23040</strain>
    </source>
</reference>
<dbReference type="Pfam" id="PF01557">
    <property type="entry name" value="FAA_hydrolase"/>
    <property type="match status" value="1"/>
</dbReference>
<dbReference type="AlphaFoldDB" id="A0A839QV70"/>
<dbReference type="PANTHER" id="PTHR30143:SF0">
    <property type="entry name" value="2-KETO-4-PENTENOATE HYDRATASE"/>
    <property type="match status" value="1"/>
</dbReference>
<feature type="domain" description="Fumarylacetoacetase-like C-terminal" evidence="2">
    <location>
        <begin position="85"/>
        <end position="273"/>
    </location>
</feature>
<keyword evidence="4" id="KW-1185">Reference proteome</keyword>
<dbReference type="GO" id="GO:0005737">
    <property type="term" value="C:cytoplasm"/>
    <property type="evidence" value="ECO:0007669"/>
    <property type="project" value="TreeGrafter"/>
</dbReference>